<dbReference type="GO" id="GO:0005524">
    <property type="term" value="F:ATP binding"/>
    <property type="evidence" value="ECO:0007669"/>
    <property type="project" value="UniProtKB-UniRule"/>
</dbReference>
<dbReference type="PROSITE" id="PS50011">
    <property type="entry name" value="PROTEIN_KINASE_DOM"/>
    <property type="match status" value="1"/>
</dbReference>
<feature type="region of interest" description="Disordered" evidence="7">
    <location>
        <begin position="358"/>
        <end position="379"/>
    </location>
</feature>
<feature type="region of interest" description="Disordered" evidence="7">
    <location>
        <begin position="636"/>
        <end position="701"/>
    </location>
</feature>
<evidence type="ECO:0000256" key="5">
    <source>
        <dbReference type="ARBA" id="ARBA00022840"/>
    </source>
</evidence>
<dbReference type="SUPFAM" id="SSF56112">
    <property type="entry name" value="Protein kinase-like (PK-like)"/>
    <property type="match status" value="1"/>
</dbReference>
<gene>
    <name evidence="9" type="ORF">TrLO_g2469</name>
</gene>
<feature type="region of interest" description="Disordered" evidence="7">
    <location>
        <begin position="426"/>
        <end position="581"/>
    </location>
</feature>
<protein>
    <recommendedName>
        <fullName evidence="8">Protein kinase domain-containing protein</fullName>
    </recommendedName>
</protein>
<dbReference type="PROSITE" id="PS00107">
    <property type="entry name" value="PROTEIN_KINASE_ATP"/>
    <property type="match status" value="1"/>
</dbReference>
<dbReference type="PANTHER" id="PTHR24055">
    <property type="entry name" value="MITOGEN-ACTIVATED PROTEIN KINASE"/>
    <property type="match status" value="1"/>
</dbReference>
<dbReference type="Pfam" id="PF00069">
    <property type="entry name" value="Pkinase"/>
    <property type="match status" value="1"/>
</dbReference>
<dbReference type="GO" id="GO:0004674">
    <property type="term" value="F:protein serine/threonine kinase activity"/>
    <property type="evidence" value="ECO:0007669"/>
    <property type="project" value="UniProtKB-KW"/>
</dbReference>
<dbReference type="Proteomes" id="UP001165122">
    <property type="component" value="Unassembled WGS sequence"/>
</dbReference>
<dbReference type="InterPro" id="IPR050117">
    <property type="entry name" value="MAPK"/>
</dbReference>
<evidence type="ECO:0000256" key="1">
    <source>
        <dbReference type="ARBA" id="ARBA00022527"/>
    </source>
</evidence>
<evidence type="ECO:0000256" key="2">
    <source>
        <dbReference type="ARBA" id="ARBA00022679"/>
    </source>
</evidence>
<dbReference type="AlphaFoldDB" id="A0A9W7FKJ8"/>
<evidence type="ECO:0000256" key="3">
    <source>
        <dbReference type="ARBA" id="ARBA00022741"/>
    </source>
</evidence>
<evidence type="ECO:0000256" key="6">
    <source>
        <dbReference type="PROSITE-ProRule" id="PRU10141"/>
    </source>
</evidence>
<feature type="compositionally biased region" description="Low complexity" evidence="7">
    <location>
        <begin position="449"/>
        <end position="459"/>
    </location>
</feature>
<proteinExistence type="predicted"/>
<dbReference type="InterPro" id="IPR011009">
    <property type="entry name" value="Kinase-like_dom_sf"/>
</dbReference>
<dbReference type="Gene3D" id="3.30.200.20">
    <property type="entry name" value="Phosphorylase Kinase, domain 1"/>
    <property type="match status" value="1"/>
</dbReference>
<evidence type="ECO:0000259" key="8">
    <source>
        <dbReference type="PROSITE" id="PS50011"/>
    </source>
</evidence>
<feature type="domain" description="Protein kinase" evidence="8">
    <location>
        <begin position="22"/>
        <end position="316"/>
    </location>
</feature>
<keyword evidence="4" id="KW-0418">Kinase</keyword>
<feature type="binding site" evidence="6">
    <location>
        <position position="52"/>
    </location>
    <ligand>
        <name>ATP</name>
        <dbReference type="ChEBI" id="CHEBI:30616"/>
    </ligand>
</feature>
<keyword evidence="2" id="KW-0808">Transferase</keyword>
<name>A0A9W7FKJ8_9STRA</name>
<dbReference type="Gene3D" id="1.10.510.10">
    <property type="entry name" value="Transferase(Phosphotransferase) domain 1"/>
    <property type="match status" value="1"/>
</dbReference>
<keyword evidence="1" id="KW-0723">Serine/threonine-protein kinase</keyword>
<dbReference type="FunFam" id="1.10.510.10:FF:000040">
    <property type="entry name" value="Mitogen-activated protein kinase"/>
    <property type="match status" value="1"/>
</dbReference>
<evidence type="ECO:0000256" key="7">
    <source>
        <dbReference type="SAM" id="MobiDB-lite"/>
    </source>
</evidence>
<evidence type="ECO:0000256" key="4">
    <source>
        <dbReference type="ARBA" id="ARBA00022777"/>
    </source>
</evidence>
<feature type="compositionally biased region" description="Low complexity" evidence="7">
    <location>
        <begin position="545"/>
        <end position="566"/>
    </location>
</feature>
<dbReference type="EMBL" id="BRXW01000198">
    <property type="protein sequence ID" value="GMI13740.1"/>
    <property type="molecule type" value="Genomic_DNA"/>
</dbReference>
<dbReference type="InterPro" id="IPR000719">
    <property type="entry name" value="Prot_kinase_dom"/>
</dbReference>
<evidence type="ECO:0000313" key="9">
    <source>
        <dbReference type="EMBL" id="GMI13740.1"/>
    </source>
</evidence>
<keyword evidence="3 6" id="KW-0547">Nucleotide-binding</keyword>
<dbReference type="OrthoDB" id="192887at2759"/>
<feature type="compositionally biased region" description="Low complexity" evidence="7">
    <location>
        <begin position="368"/>
        <end position="379"/>
    </location>
</feature>
<evidence type="ECO:0000313" key="10">
    <source>
        <dbReference type="Proteomes" id="UP001165122"/>
    </source>
</evidence>
<dbReference type="InterPro" id="IPR008271">
    <property type="entry name" value="Ser/Thr_kinase_AS"/>
</dbReference>
<dbReference type="PROSITE" id="PS00108">
    <property type="entry name" value="PROTEIN_KINASE_ST"/>
    <property type="match status" value="1"/>
</dbReference>
<sequence>MNRGNERTHAVGGTTFKIDRRYSELKAIGKGSYGVVASAVDASSQGKVAIKKISPMAAHSQDAKHVLREVRLMRYLGVHDNVITLKSLSMRDCDDELYIVMELLDSDLHRIIQSSQSLSDAHHRYFMYQLLRGVNYLHKHNVIHRDLKPGNLLVTRNCELRITDFGLARLKPTREGEGGEEIEEAMTEHVVTRWYRPPELMLCPDGLYTAAVDMWSVGCIFAELLGRKPLFPGKNFVHQLTLIFDVIGSPRSSQVSHIKSRQAKKFLDSVRGKAAVDFETLYPSCNPVAIDLLKKLLKFEPGERLDAATALNHSYFDALRNSNKSPDPPISTDLEFDFESQNLSRGRLKALIAEEVKGMQRQGRKPRSSASGTSACEAAEAAKKAAMREARELKGMEQAKIEERERKRQETRVAALAKAVKSIAVKESVESPEAPTPKVRGAGVGGGVKKVAAPAVVKRSISEESSEEEENLPPPREVNKARVGGGSEPPPLPKRPSEREGRTRAAGRYSQQAMDIAMGGGGGERKSRLHQPTKASGGKDKLNVRARSASRSNRSTSASRVRSNSAGGSMEQGGVGARKGSLYESVQGKGLSGHNLYGGPVKATRDVLEKRDEIEEVTKAAASALRAAKGYAGKCQKENNGVGRVSRGSSRESGKGGGSEGGGERKRRGTVPKSPKFSVLSWQKKMEDGAGAGAVGRSDRARRAMEARMRGVEY</sequence>
<reference evidence="10" key="1">
    <citation type="journal article" date="2023" name="Commun. Biol.">
        <title>Genome analysis of Parmales, the sister group of diatoms, reveals the evolutionary specialization of diatoms from phago-mixotrophs to photoautotrophs.</title>
        <authorList>
            <person name="Ban H."/>
            <person name="Sato S."/>
            <person name="Yoshikawa S."/>
            <person name="Yamada K."/>
            <person name="Nakamura Y."/>
            <person name="Ichinomiya M."/>
            <person name="Sato N."/>
            <person name="Blanc-Mathieu R."/>
            <person name="Endo H."/>
            <person name="Kuwata A."/>
            <person name="Ogata H."/>
        </authorList>
    </citation>
    <scope>NUCLEOTIDE SEQUENCE [LARGE SCALE GENOMIC DNA]</scope>
    <source>
        <strain evidence="10">NIES 3700</strain>
    </source>
</reference>
<keyword evidence="5 6" id="KW-0067">ATP-binding</keyword>
<dbReference type="SMART" id="SM00220">
    <property type="entry name" value="S_TKc"/>
    <property type="match status" value="1"/>
</dbReference>
<dbReference type="InterPro" id="IPR017441">
    <property type="entry name" value="Protein_kinase_ATP_BS"/>
</dbReference>
<accession>A0A9W7FKJ8</accession>
<dbReference type="CDD" id="cd07834">
    <property type="entry name" value="STKc_MAPK"/>
    <property type="match status" value="1"/>
</dbReference>
<organism evidence="9 10">
    <name type="scientific">Triparma laevis f. longispina</name>
    <dbReference type="NCBI Taxonomy" id="1714387"/>
    <lineage>
        <taxon>Eukaryota</taxon>
        <taxon>Sar</taxon>
        <taxon>Stramenopiles</taxon>
        <taxon>Ochrophyta</taxon>
        <taxon>Bolidophyceae</taxon>
        <taxon>Parmales</taxon>
        <taxon>Triparmaceae</taxon>
        <taxon>Triparma</taxon>
    </lineage>
</organism>
<comment type="caution">
    <text evidence="9">The sequence shown here is derived from an EMBL/GenBank/DDBJ whole genome shotgun (WGS) entry which is preliminary data.</text>
</comment>
<keyword evidence="10" id="KW-1185">Reference proteome</keyword>